<dbReference type="InterPro" id="IPR006968">
    <property type="entry name" value="RUS_fam"/>
</dbReference>
<dbReference type="RefSeq" id="XP_001212086.1">
    <property type="nucleotide sequence ID" value="XM_001212086.1"/>
</dbReference>
<comment type="similarity">
    <text evidence="2">Belongs to the RUS1 family.</text>
</comment>
<evidence type="ECO:0000256" key="3">
    <source>
        <dbReference type="ARBA" id="ARBA00022692"/>
    </source>
</evidence>
<name>Q0CTS6_ASPTN</name>
<dbReference type="VEuPathDB" id="FungiDB:ATEG_02908"/>
<dbReference type="PANTHER" id="PTHR12770">
    <property type="entry name" value="RUS1 FAMILY PROTEIN C16ORF58"/>
    <property type="match status" value="1"/>
</dbReference>
<keyword evidence="4" id="KW-1133">Transmembrane helix</keyword>
<gene>
    <name evidence="7" type="ORF">ATEG_02908</name>
</gene>
<dbReference type="OrthoDB" id="364779at2759"/>
<evidence type="ECO:0000256" key="4">
    <source>
        <dbReference type="ARBA" id="ARBA00022989"/>
    </source>
</evidence>
<evidence type="ECO:0000256" key="5">
    <source>
        <dbReference type="ARBA" id="ARBA00023136"/>
    </source>
</evidence>
<dbReference type="Proteomes" id="UP000007963">
    <property type="component" value="Unassembled WGS sequence"/>
</dbReference>
<organism evidence="7 8">
    <name type="scientific">Aspergillus terreus (strain NIH 2624 / FGSC A1156)</name>
    <dbReference type="NCBI Taxonomy" id="341663"/>
    <lineage>
        <taxon>Eukaryota</taxon>
        <taxon>Fungi</taxon>
        <taxon>Dikarya</taxon>
        <taxon>Ascomycota</taxon>
        <taxon>Pezizomycotina</taxon>
        <taxon>Eurotiomycetes</taxon>
        <taxon>Eurotiomycetidae</taxon>
        <taxon>Eurotiales</taxon>
        <taxon>Aspergillaceae</taxon>
        <taxon>Aspergillus</taxon>
        <taxon>Aspergillus subgen. Circumdati</taxon>
    </lineage>
</organism>
<reference evidence="8" key="1">
    <citation type="submission" date="2005-09" db="EMBL/GenBank/DDBJ databases">
        <title>Annotation of the Aspergillus terreus NIH2624 genome.</title>
        <authorList>
            <person name="Birren B.W."/>
            <person name="Lander E.S."/>
            <person name="Galagan J.E."/>
            <person name="Nusbaum C."/>
            <person name="Devon K."/>
            <person name="Henn M."/>
            <person name="Ma L.-J."/>
            <person name="Jaffe D.B."/>
            <person name="Butler J."/>
            <person name="Alvarez P."/>
            <person name="Gnerre S."/>
            <person name="Grabherr M."/>
            <person name="Kleber M."/>
            <person name="Mauceli E.W."/>
            <person name="Brockman W."/>
            <person name="Rounsley S."/>
            <person name="Young S.K."/>
            <person name="LaButti K."/>
            <person name="Pushparaj V."/>
            <person name="DeCaprio D."/>
            <person name="Crawford M."/>
            <person name="Koehrsen M."/>
            <person name="Engels R."/>
            <person name="Montgomery P."/>
            <person name="Pearson M."/>
            <person name="Howarth C."/>
            <person name="Larson L."/>
            <person name="Luoma S."/>
            <person name="White J."/>
            <person name="Alvarado L."/>
            <person name="Kodira C.D."/>
            <person name="Zeng Q."/>
            <person name="Oleary S."/>
            <person name="Yandava C."/>
            <person name="Denning D.W."/>
            <person name="Nierman W.C."/>
            <person name="Milne T."/>
            <person name="Madden K."/>
        </authorList>
    </citation>
    <scope>NUCLEOTIDE SEQUENCE [LARGE SCALE GENOMIC DNA]</scope>
    <source>
        <strain evidence="8">NIH 2624 / FGSC A1156</strain>
    </source>
</reference>
<feature type="domain" description="Protein root UVB sensitive/RUS" evidence="6">
    <location>
        <begin position="51"/>
        <end position="193"/>
    </location>
</feature>
<accession>Q0CTS6</accession>
<dbReference type="GeneID" id="4317491"/>
<evidence type="ECO:0000313" key="7">
    <source>
        <dbReference type="EMBL" id="EAU36182.1"/>
    </source>
</evidence>
<keyword evidence="5" id="KW-0472">Membrane</keyword>
<dbReference type="EMBL" id="CH476597">
    <property type="protein sequence ID" value="EAU36182.1"/>
    <property type="molecule type" value="Genomic_DNA"/>
</dbReference>
<evidence type="ECO:0000259" key="6">
    <source>
        <dbReference type="Pfam" id="PF04884"/>
    </source>
</evidence>
<dbReference type="Pfam" id="PF04884">
    <property type="entry name" value="UVB_sens_prot"/>
    <property type="match status" value="1"/>
</dbReference>
<dbReference type="GO" id="GO:0016020">
    <property type="term" value="C:membrane"/>
    <property type="evidence" value="ECO:0007669"/>
    <property type="project" value="UniProtKB-SubCell"/>
</dbReference>
<dbReference type="OMA" id="KWGNLAE"/>
<dbReference type="AlphaFoldDB" id="Q0CTS6"/>
<comment type="subcellular location">
    <subcellularLocation>
        <location evidence="1">Membrane</location>
    </subcellularLocation>
</comment>
<evidence type="ECO:0000313" key="8">
    <source>
        <dbReference type="Proteomes" id="UP000007963"/>
    </source>
</evidence>
<dbReference type="PANTHER" id="PTHR12770:SF31">
    <property type="entry name" value="RUS FAMILY MEMBER 1"/>
    <property type="match status" value="1"/>
</dbReference>
<sequence length="411" mass="43542">MPTKPSSNRITFTEVDEVNHPTATYIYSADGQNGRVDIVLPPHNSQTWSLRALKTLLIEVFLPAGYPHSVTDDYTAYQIFDSLQAFSSSIAGLLSSRAVLQGVGVGNPNASPTSALLLHILQDTSGRLATILFAHRVGTALQPECKSYRLAADLFNDLAMILDCLSPAAPAGAPRVAVLSAAGVLRALCGVAGALNYAAVRAVQMTSLNRQRANIVFATLLDADPALRALALAPQVSGPADGRGVLSPAQVAAREAIFERDGVLRWSSAAAAGPAPVLGVCRIGVSVGEFLRWLGGAGRAGVPLGRLQEAFRAEAYILFLAGGNAAILLKRGCTPRAQLKAWMHALLAARVLGDMHEAGDETERAFGVVESTLRFLDQTRVDGYLDALTRAGWDVDLAALETRPGRRIICE</sequence>
<evidence type="ECO:0000256" key="2">
    <source>
        <dbReference type="ARBA" id="ARBA00007558"/>
    </source>
</evidence>
<protein>
    <recommendedName>
        <fullName evidence="6">Protein root UVB sensitive/RUS domain-containing protein</fullName>
    </recommendedName>
</protein>
<dbReference type="InterPro" id="IPR054549">
    <property type="entry name" value="UVB_sens_RUS_dom"/>
</dbReference>
<evidence type="ECO:0000256" key="1">
    <source>
        <dbReference type="ARBA" id="ARBA00004370"/>
    </source>
</evidence>
<keyword evidence="3" id="KW-0812">Transmembrane</keyword>
<dbReference type="HOGENOM" id="CLU_015325_5_1_1"/>
<proteinExistence type="inferred from homology"/>
<dbReference type="eggNOG" id="KOG4249">
    <property type="taxonomic scope" value="Eukaryota"/>
</dbReference>